<accession>A0A2K9LHX3</accession>
<organism evidence="1 2">
    <name type="scientific">Ketobacter alkanivorans</name>
    <dbReference type="NCBI Taxonomy" id="1917421"/>
    <lineage>
        <taxon>Bacteria</taxon>
        <taxon>Pseudomonadati</taxon>
        <taxon>Pseudomonadota</taxon>
        <taxon>Gammaproteobacteria</taxon>
        <taxon>Pseudomonadales</taxon>
        <taxon>Ketobacteraceae</taxon>
        <taxon>Ketobacter</taxon>
    </lineage>
</organism>
<evidence type="ECO:0008006" key="3">
    <source>
        <dbReference type="Google" id="ProtNLM"/>
    </source>
</evidence>
<dbReference type="OrthoDB" id="1633687at2"/>
<sequence length="278" mass="31134">MQIDPFFQVPQHPIQTSMGTVNLPVLFKEGDYCIALFTAPRKRVEALLEGTSFAPAMTLGPFATVGLVMAKHSICSEKPYSVASFAIPVSRLQGFQPVSPWRELFFRPDQRHMGFYMLNSQVNNLRMSVAGAEVWGHPKCTSNIELNLDKSRMDCRVDCMTKGTHLMRFSGKGFRFWSIPAMGFNLFSIRGNQVIRAILEVRSSFTVHLPIGFKLTLGDQDHPVINPLRELGLNGRRPLVVLSSNRFQGRLHEGVVIEDLSSDNTLPPAQIMSSTLRV</sequence>
<dbReference type="InterPro" id="IPR010451">
    <property type="entry name" value="Acetoacetate_decarboxylase"/>
</dbReference>
<dbReference type="EMBL" id="CP022684">
    <property type="protein sequence ID" value="AUM11882.1"/>
    <property type="molecule type" value="Genomic_DNA"/>
</dbReference>
<protein>
    <recommendedName>
        <fullName evidence="3">Acetoacetate decarboxylase</fullName>
    </recommendedName>
</protein>
<proteinExistence type="predicted"/>
<keyword evidence="2" id="KW-1185">Reference proteome</keyword>
<dbReference type="RefSeq" id="WP_101893220.1">
    <property type="nucleotide sequence ID" value="NZ_CP022684.1"/>
</dbReference>
<name>A0A2K9LHX3_9GAMM</name>
<dbReference type="KEGG" id="kak:Kalk_05335"/>
<dbReference type="Pfam" id="PF06314">
    <property type="entry name" value="ADC"/>
    <property type="match status" value="1"/>
</dbReference>
<dbReference type="InterPro" id="IPR023375">
    <property type="entry name" value="ADC_dom_sf"/>
</dbReference>
<reference evidence="2" key="1">
    <citation type="submission" date="2017-08" db="EMBL/GenBank/DDBJ databases">
        <title>Direct submision.</title>
        <authorList>
            <person name="Kim S.-J."/>
            <person name="Rhee S.-K."/>
        </authorList>
    </citation>
    <scope>NUCLEOTIDE SEQUENCE [LARGE SCALE GENOMIC DNA]</scope>
    <source>
        <strain evidence="2">GI5</strain>
    </source>
</reference>
<dbReference type="GO" id="GO:0016829">
    <property type="term" value="F:lyase activity"/>
    <property type="evidence" value="ECO:0007669"/>
    <property type="project" value="InterPro"/>
</dbReference>
<dbReference type="Proteomes" id="UP000235116">
    <property type="component" value="Chromosome"/>
</dbReference>
<gene>
    <name evidence="1" type="ORF">Kalk_05335</name>
</gene>
<dbReference type="Gene3D" id="2.40.400.10">
    <property type="entry name" value="Acetoacetate decarboxylase-like"/>
    <property type="match status" value="1"/>
</dbReference>
<dbReference type="SUPFAM" id="SSF160104">
    <property type="entry name" value="Acetoacetate decarboxylase-like"/>
    <property type="match status" value="1"/>
</dbReference>
<dbReference type="AlphaFoldDB" id="A0A2K9LHX3"/>
<evidence type="ECO:0000313" key="1">
    <source>
        <dbReference type="EMBL" id="AUM11882.1"/>
    </source>
</evidence>
<evidence type="ECO:0000313" key="2">
    <source>
        <dbReference type="Proteomes" id="UP000235116"/>
    </source>
</evidence>